<sequence length="78" mass="8325">MTFLAPIDRASAAPVPRLLTDLDREAEARAMAEDMDTVLSRAPVRPSEPAIGFWELLGFAAGFGLLALTLAIFVPAVL</sequence>
<name>A0A3P3DCP3_9RHOB</name>
<reference evidence="2 3" key="1">
    <citation type="submission" date="2018-11" db="EMBL/GenBank/DDBJ databases">
        <title>Gemmobacter sp. nov., YIM 102744-1 draft genome.</title>
        <authorList>
            <person name="Li G."/>
            <person name="Jiang Y."/>
        </authorList>
    </citation>
    <scope>NUCLEOTIDE SEQUENCE [LARGE SCALE GENOMIC DNA]</scope>
    <source>
        <strain evidence="2 3">YIM 102744-1</strain>
    </source>
</reference>
<protein>
    <submittedName>
        <fullName evidence="2">Uncharacterized protein</fullName>
    </submittedName>
</protein>
<keyword evidence="1" id="KW-1133">Transmembrane helix</keyword>
<evidence type="ECO:0000256" key="1">
    <source>
        <dbReference type="SAM" id="Phobius"/>
    </source>
</evidence>
<keyword evidence="3" id="KW-1185">Reference proteome</keyword>
<keyword evidence="1" id="KW-0812">Transmembrane</keyword>
<dbReference type="RefSeq" id="WP_124966192.1">
    <property type="nucleotide sequence ID" value="NZ_RRAZ01000028.1"/>
</dbReference>
<evidence type="ECO:0000313" key="2">
    <source>
        <dbReference type="EMBL" id="RRH72021.1"/>
    </source>
</evidence>
<evidence type="ECO:0000313" key="3">
    <source>
        <dbReference type="Proteomes" id="UP000282125"/>
    </source>
</evidence>
<keyword evidence="1" id="KW-0472">Membrane</keyword>
<accession>A0A3P3DCP3</accession>
<gene>
    <name evidence="2" type="ORF">EG244_16025</name>
</gene>
<dbReference type="AlphaFoldDB" id="A0A3P3DCP3"/>
<proteinExistence type="predicted"/>
<organism evidence="2 3">
    <name type="scientific">Falsigemmobacter faecalis</name>
    <dbReference type="NCBI Taxonomy" id="2488730"/>
    <lineage>
        <taxon>Bacteria</taxon>
        <taxon>Pseudomonadati</taxon>
        <taxon>Pseudomonadota</taxon>
        <taxon>Alphaproteobacteria</taxon>
        <taxon>Rhodobacterales</taxon>
        <taxon>Paracoccaceae</taxon>
        <taxon>Falsigemmobacter</taxon>
    </lineage>
</organism>
<dbReference type="EMBL" id="RRAZ01000028">
    <property type="protein sequence ID" value="RRH72021.1"/>
    <property type="molecule type" value="Genomic_DNA"/>
</dbReference>
<feature type="transmembrane region" description="Helical" evidence="1">
    <location>
        <begin position="56"/>
        <end position="77"/>
    </location>
</feature>
<dbReference type="Proteomes" id="UP000282125">
    <property type="component" value="Unassembled WGS sequence"/>
</dbReference>
<comment type="caution">
    <text evidence="2">The sequence shown here is derived from an EMBL/GenBank/DDBJ whole genome shotgun (WGS) entry which is preliminary data.</text>
</comment>